<dbReference type="Gene3D" id="3.40.50.1820">
    <property type="entry name" value="alpha/beta hydrolase"/>
    <property type="match status" value="1"/>
</dbReference>
<name>X1M093_9ZZZZ</name>
<dbReference type="Pfam" id="PF00561">
    <property type="entry name" value="Abhydrolase_1"/>
    <property type="match status" value="1"/>
</dbReference>
<gene>
    <name evidence="2" type="ORF">S06H3_07666</name>
</gene>
<proteinExistence type="predicted"/>
<organism evidence="2">
    <name type="scientific">marine sediment metagenome</name>
    <dbReference type="NCBI Taxonomy" id="412755"/>
    <lineage>
        <taxon>unclassified sequences</taxon>
        <taxon>metagenomes</taxon>
        <taxon>ecological metagenomes</taxon>
    </lineage>
</organism>
<sequence>DNGPPVVLLHGLSNRWQTYLPLIPFLYPYYSIYAVDLRGHGKSYRTENYKIIDYVHDIESFLMELFDKPVSLIGHSLGASVSLVIAAKHPEKCRSISLIEPFIFNDKLDDKEFCNYFNGCLNVCKKYKDINAICKNIKETGTLAKKRAADLFQLDKKTIISVLDKTVFDGFNLRDLLSKISCPVLVLRGNPELEGYITEEKADYLKEKINDCVIEYLEKSSHTVHIDQPVETAQYLLNFLTSV</sequence>
<dbReference type="EMBL" id="BARV01003135">
    <property type="protein sequence ID" value="GAH99828.1"/>
    <property type="molecule type" value="Genomic_DNA"/>
</dbReference>
<feature type="domain" description="AB hydrolase-1" evidence="1">
    <location>
        <begin position="4"/>
        <end position="124"/>
    </location>
</feature>
<dbReference type="PANTHER" id="PTHR43798">
    <property type="entry name" value="MONOACYLGLYCEROL LIPASE"/>
    <property type="match status" value="1"/>
</dbReference>
<protein>
    <recommendedName>
        <fullName evidence="1">AB hydrolase-1 domain-containing protein</fullName>
    </recommendedName>
</protein>
<evidence type="ECO:0000313" key="2">
    <source>
        <dbReference type="EMBL" id="GAH99828.1"/>
    </source>
</evidence>
<accession>X1M093</accession>
<comment type="caution">
    <text evidence="2">The sequence shown here is derived from an EMBL/GenBank/DDBJ whole genome shotgun (WGS) entry which is preliminary data.</text>
</comment>
<dbReference type="InterPro" id="IPR050266">
    <property type="entry name" value="AB_hydrolase_sf"/>
</dbReference>
<dbReference type="AlphaFoldDB" id="X1M093"/>
<evidence type="ECO:0000259" key="1">
    <source>
        <dbReference type="Pfam" id="PF00561"/>
    </source>
</evidence>
<feature type="non-terminal residue" evidence="2">
    <location>
        <position position="1"/>
    </location>
</feature>
<dbReference type="InterPro" id="IPR029058">
    <property type="entry name" value="AB_hydrolase_fold"/>
</dbReference>
<dbReference type="PRINTS" id="PR00111">
    <property type="entry name" value="ABHYDROLASE"/>
</dbReference>
<dbReference type="SUPFAM" id="SSF53474">
    <property type="entry name" value="alpha/beta-Hydrolases"/>
    <property type="match status" value="1"/>
</dbReference>
<reference evidence="2" key="1">
    <citation type="journal article" date="2014" name="Front. Microbiol.">
        <title>High frequency of phylogenetically diverse reductive dehalogenase-homologous genes in deep subseafloor sedimentary metagenomes.</title>
        <authorList>
            <person name="Kawai M."/>
            <person name="Futagami T."/>
            <person name="Toyoda A."/>
            <person name="Takaki Y."/>
            <person name="Nishi S."/>
            <person name="Hori S."/>
            <person name="Arai W."/>
            <person name="Tsubouchi T."/>
            <person name="Morono Y."/>
            <person name="Uchiyama I."/>
            <person name="Ito T."/>
            <person name="Fujiyama A."/>
            <person name="Inagaki F."/>
            <person name="Takami H."/>
        </authorList>
    </citation>
    <scope>NUCLEOTIDE SEQUENCE</scope>
    <source>
        <strain evidence="2">Expedition CK06-06</strain>
    </source>
</reference>
<dbReference type="InterPro" id="IPR000073">
    <property type="entry name" value="AB_hydrolase_1"/>
</dbReference>